<dbReference type="PANTHER" id="PTHR43630">
    <property type="entry name" value="POLY-BETA-1,6-N-ACETYL-D-GLUCOSAMINE SYNTHASE"/>
    <property type="match status" value="1"/>
</dbReference>
<protein>
    <recommendedName>
        <fullName evidence="1">Glycosyltransferase 2-like domain-containing protein</fullName>
    </recommendedName>
</protein>
<dbReference type="PANTHER" id="PTHR43630:SF2">
    <property type="entry name" value="GLYCOSYLTRANSFERASE"/>
    <property type="match status" value="1"/>
</dbReference>
<evidence type="ECO:0000259" key="1">
    <source>
        <dbReference type="Pfam" id="PF00535"/>
    </source>
</evidence>
<accession>A0A0F9IIS2</accession>
<dbReference type="Gene3D" id="3.90.550.10">
    <property type="entry name" value="Spore Coat Polysaccharide Biosynthesis Protein SpsA, Chain A"/>
    <property type="match status" value="1"/>
</dbReference>
<dbReference type="AlphaFoldDB" id="A0A0F9IIS2"/>
<sequence>MKNNLTSHTIVKNGEMFIEQVLKSLLGKVKEIKIVDTGSTDKTVDIINSFINHYHAAKISFKQVGPFKGEWKTGIPELTKIRNQMLSETKTEWAVIVDDDEIWPAELWEELYELLKIIPKHTMAITAPFFDFVDLHTIVVTPIQSPANRIVRASKVEYRGDWPNEMWYVKNEKEWLNKFVDKRVLHLNTPYYHYGRLKKKNEVVRPEEKINTVPFIGDHPRVIMEKFRY</sequence>
<name>A0A0F9IIS2_9ZZZZ</name>
<proteinExistence type="predicted"/>
<feature type="domain" description="Glycosyltransferase 2-like" evidence="1">
    <location>
        <begin position="10"/>
        <end position="119"/>
    </location>
</feature>
<dbReference type="EMBL" id="LAZR01019115">
    <property type="protein sequence ID" value="KKL93710.1"/>
    <property type="molecule type" value="Genomic_DNA"/>
</dbReference>
<evidence type="ECO:0000313" key="2">
    <source>
        <dbReference type="EMBL" id="KKL93710.1"/>
    </source>
</evidence>
<dbReference type="Pfam" id="PF00535">
    <property type="entry name" value="Glycos_transf_2"/>
    <property type="match status" value="1"/>
</dbReference>
<gene>
    <name evidence="2" type="ORF">LCGC14_1871970</name>
</gene>
<organism evidence="2">
    <name type="scientific">marine sediment metagenome</name>
    <dbReference type="NCBI Taxonomy" id="412755"/>
    <lineage>
        <taxon>unclassified sequences</taxon>
        <taxon>metagenomes</taxon>
        <taxon>ecological metagenomes</taxon>
    </lineage>
</organism>
<dbReference type="InterPro" id="IPR029044">
    <property type="entry name" value="Nucleotide-diphossugar_trans"/>
</dbReference>
<dbReference type="SUPFAM" id="SSF53448">
    <property type="entry name" value="Nucleotide-diphospho-sugar transferases"/>
    <property type="match status" value="1"/>
</dbReference>
<reference evidence="2" key="1">
    <citation type="journal article" date="2015" name="Nature">
        <title>Complex archaea that bridge the gap between prokaryotes and eukaryotes.</title>
        <authorList>
            <person name="Spang A."/>
            <person name="Saw J.H."/>
            <person name="Jorgensen S.L."/>
            <person name="Zaremba-Niedzwiedzka K."/>
            <person name="Martijn J."/>
            <person name="Lind A.E."/>
            <person name="van Eijk R."/>
            <person name="Schleper C."/>
            <person name="Guy L."/>
            <person name="Ettema T.J."/>
        </authorList>
    </citation>
    <scope>NUCLEOTIDE SEQUENCE</scope>
</reference>
<dbReference type="InterPro" id="IPR001173">
    <property type="entry name" value="Glyco_trans_2-like"/>
</dbReference>
<comment type="caution">
    <text evidence="2">The sequence shown here is derived from an EMBL/GenBank/DDBJ whole genome shotgun (WGS) entry which is preliminary data.</text>
</comment>